<evidence type="ECO:0000256" key="3">
    <source>
        <dbReference type="ARBA" id="ARBA00023002"/>
    </source>
</evidence>
<dbReference type="EMBL" id="JAUEDM010000010">
    <property type="protein sequence ID" value="KAK3312041.1"/>
    <property type="molecule type" value="Genomic_DNA"/>
</dbReference>
<evidence type="ECO:0000256" key="1">
    <source>
        <dbReference type="ARBA" id="ARBA00022630"/>
    </source>
</evidence>
<dbReference type="PANTHER" id="PTHR23023">
    <property type="entry name" value="DIMETHYLANILINE MONOOXYGENASE"/>
    <property type="match status" value="1"/>
</dbReference>
<reference evidence="4" key="1">
    <citation type="journal article" date="2023" name="Mol. Phylogenet. Evol.">
        <title>Genome-scale phylogeny and comparative genomics of the fungal order Sordariales.</title>
        <authorList>
            <person name="Hensen N."/>
            <person name="Bonometti L."/>
            <person name="Westerberg I."/>
            <person name="Brannstrom I.O."/>
            <person name="Guillou S."/>
            <person name="Cros-Aarteil S."/>
            <person name="Calhoun S."/>
            <person name="Haridas S."/>
            <person name="Kuo A."/>
            <person name="Mondo S."/>
            <person name="Pangilinan J."/>
            <person name="Riley R."/>
            <person name="LaButti K."/>
            <person name="Andreopoulos B."/>
            <person name="Lipzen A."/>
            <person name="Chen C."/>
            <person name="Yan M."/>
            <person name="Daum C."/>
            <person name="Ng V."/>
            <person name="Clum A."/>
            <person name="Steindorff A."/>
            <person name="Ohm R.A."/>
            <person name="Martin F."/>
            <person name="Silar P."/>
            <person name="Natvig D.O."/>
            <person name="Lalanne C."/>
            <person name="Gautier V."/>
            <person name="Ament-Velasquez S.L."/>
            <person name="Kruys A."/>
            <person name="Hutchinson M.I."/>
            <person name="Powell A.J."/>
            <person name="Barry K."/>
            <person name="Miller A.N."/>
            <person name="Grigoriev I.V."/>
            <person name="Debuchy R."/>
            <person name="Gladieux P."/>
            <person name="Hiltunen Thoren M."/>
            <person name="Johannesson H."/>
        </authorList>
    </citation>
    <scope>NUCLEOTIDE SEQUENCE</scope>
    <source>
        <strain evidence="4">CBS 118394</strain>
    </source>
</reference>
<reference evidence="4" key="2">
    <citation type="submission" date="2023-06" db="EMBL/GenBank/DDBJ databases">
        <authorList>
            <consortium name="Lawrence Berkeley National Laboratory"/>
            <person name="Haridas S."/>
            <person name="Hensen N."/>
            <person name="Bonometti L."/>
            <person name="Westerberg I."/>
            <person name="Brannstrom I.O."/>
            <person name="Guillou S."/>
            <person name="Cros-Aarteil S."/>
            <person name="Calhoun S."/>
            <person name="Kuo A."/>
            <person name="Mondo S."/>
            <person name="Pangilinan J."/>
            <person name="Riley R."/>
            <person name="Labutti K."/>
            <person name="Andreopoulos B."/>
            <person name="Lipzen A."/>
            <person name="Chen C."/>
            <person name="Yanf M."/>
            <person name="Daum C."/>
            <person name="Ng V."/>
            <person name="Clum A."/>
            <person name="Steindorff A."/>
            <person name="Ohm R."/>
            <person name="Martin F."/>
            <person name="Silar P."/>
            <person name="Natvig D."/>
            <person name="Lalanne C."/>
            <person name="Gautier V."/>
            <person name="Ament-Velasquez S.L."/>
            <person name="Kruys A."/>
            <person name="Hutchinson M.I."/>
            <person name="Powell A.J."/>
            <person name="Barry K."/>
            <person name="Miller A.N."/>
            <person name="Grigoriev I.V."/>
            <person name="Debuchy R."/>
            <person name="Gladieux P."/>
            <person name="Thoren M.H."/>
            <person name="Johannesson H."/>
        </authorList>
    </citation>
    <scope>NUCLEOTIDE SEQUENCE</scope>
    <source>
        <strain evidence="4">CBS 118394</strain>
    </source>
</reference>
<dbReference type="GO" id="GO:0016491">
    <property type="term" value="F:oxidoreductase activity"/>
    <property type="evidence" value="ECO:0007669"/>
    <property type="project" value="UniProtKB-KW"/>
</dbReference>
<keyword evidence="2" id="KW-0274">FAD</keyword>
<protein>
    <submittedName>
        <fullName evidence="4">Cofactor FMO1 FAD enzyme</fullName>
    </submittedName>
</protein>
<evidence type="ECO:0000256" key="2">
    <source>
        <dbReference type="ARBA" id="ARBA00022827"/>
    </source>
</evidence>
<comment type="caution">
    <text evidence="4">The sequence shown here is derived from an EMBL/GenBank/DDBJ whole genome shotgun (WGS) entry which is preliminary data.</text>
</comment>
<dbReference type="Gene3D" id="3.50.50.60">
    <property type="entry name" value="FAD/NAD(P)-binding domain"/>
    <property type="match status" value="1"/>
</dbReference>
<sequence length="587" mass="65598">MIDILIVGAGPSGLCAAKTFLQYDGNTELVIIDALSTVGGAWAKEKLYPTLKTNNLFTSVDFTDFPMDQQRFGVGPGEHITGEVMHDYLTAYADHFHLTDRIRFKTRVVDVRRTQDGWAVETENLDTNSRSFLVCRKLVIATGVLSVPSKPDIQGADDFGVPFIHSADLGPQADAVMKNPDIKTVAVLGGCKSAYDAVYLAATTGHKVEWIIRKSGRGPTWVFPTHTMLGPFRAWRERLITRRFFSFMSPCVFPDFSGFGWLRAFLHFNRVGSFVREKFWGAIYVDTLRDCEYRTNETHKVLEPEQSPFWYGTASGTLNYEEDFLSFIRSGQVRIHRNDISHLSSGGKIHLVGETGDTQLDVDALVASTGYSAKPTISFSPAPSLHSDLGVPTTELSTAQGTFWSELDDKADLAIGQKFPQLLLGPPEPSEKPINLGAAREVTYTPWRLYRGIAPPGLTSAGDRSLVFVGMFSNVANTIRLEVQCLWALGYLTSKLPSVDRDVEEGKVFEETALFQRFAQHRAPYGHGRFYPDLVFDQLPYWDTLLSDLGLKTQRKGSKLKELFEPYTQADYRGLVEEWVAKQEGKQ</sequence>
<dbReference type="Proteomes" id="UP001283341">
    <property type="component" value="Unassembled WGS sequence"/>
</dbReference>
<proteinExistence type="predicted"/>
<evidence type="ECO:0000313" key="5">
    <source>
        <dbReference type="EMBL" id="KAK3312041.1"/>
    </source>
</evidence>
<keyword evidence="1" id="KW-0285">Flavoprotein</keyword>
<name>A0AAE0HSA3_9PEZI</name>
<keyword evidence="3" id="KW-0560">Oxidoreductase</keyword>
<accession>A0AAE0HSA3</accession>
<keyword evidence="6" id="KW-1185">Reference proteome</keyword>
<evidence type="ECO:0000313" key="4">
    <source>
        <dbReference type="EMBL" id="KAK3311932.1"/>
    </source>
</evidence>
<evidence type="ECO:0000313" key="6">
    <source>
        <dbReference type="Proteomes" id="UP001283341"/>
    </source>
</evidence>
<dbReference type="SUPFAM" id="SSF51905">
    <property type="entry name" value="FAD/NAD(P)-binding domain"/>
    <property type="match status" value="2"/>
</dbReference>
<dbReference type="Pfam" id="PF13738">
    <property type="entry name" value="Pyr_redox_3"/>
    <property type="match status" value="1"/>
</dbReference>
<dbReference type="InterPro" id="IPR050346">
    <property type="entry name" value="FMO-like"/>
</dbReference>
<dbReference type="InterPro" id="IPR036188">
    <property type="entry name" value="FAD/NAD-bd_sf"/>
</dbReference>
<dbReference type="AlphaFoldDB" id="A0AAE0HSA3"/>
<gene>
    <name evidence="5" type="ORF">B0H66DRAFT_101804</name>
    <name evidence="4" type="ORF">B0H66DRAFT_102621</name>
</gene>
<dbReference type="EMBL" id="JAUEDM010000011">
    <property type="protein sequence ID" value="KAK3311932.1"/>
    <property type="molecule type" value="Genomic_DNA"/>
</dbReference>
<organism evidence="4 6">
    <name type="scientific">Apodospora peruviana</name>
    <dbReference type="NCBI Taxonomy" id="516989"/>
    <lineage>
        <taxon>Eukaryota</taxon>
        <taxon>Fungi</taxon>
        <taxon>Dikarya</taxon>
        <taxon>Ascomycota</taxon>
        <taxon>Pezizomycotina</taxon>
        <taxon>Sordariomycetes</taxon>
        <taxon>Sordariomycetidae</taxon>
        <taxon>Sordariales</taxon>
        <taxon>Lasiosphaeriaceae</taxon>
        <taxon>Apodospora</taxon>
    </lineage>
</organism>